<organism evidence="2 3">
    <name type="scientific">Oxalicibacterium solurbis</name>
    <dbReference type="NCBI Taxonomy" id="69280"/>
    <lineage>
        <taxon>Bacteria</taxon>
        <taxon>Pseudomonadati</taxon>
        <taxon>Pseudomonadota</taxon>
        <taxon>Betaproteobacteria</taxon>
        <taxon>Burkholderiales</taxon>
        <taxon>Oxalobacteraceae</taxon>
        <taxon>Oxalicibacterium</taxon>
    </lineage>
</organism>
<name>A0A8J3AT64_9BURK</name>
<evidence type="ECO:0000313" key="2">
    <source>
        <dbReference type="EMBL" id="GGI53229.1"/>
    </source>
</evidence>
<dbReference type="Proteomes" id="UP000627205">
    <property type="component" value="Unassembled WGS sequence"/>
</dbReference>
<dbReference type="RefSeq" id="WP_188419297.1">
    <property type="nucleotide sequence ID" value="NZ_BMDP01000001.1"/>
</dbReference>
<dbReference type="SUPFAM" id="SSF52206">
    <property type="entry name" value="Hypothetical protein MTH538"/>
    <property type="match status" value="1"/>
</dbReference>
<dbReference type="Gene3D" id="3.40.50.11200">
    <property type="match status" value="1"/>
</dbReference>
<dbReference type="InterPro" id="IPR015032">
    <property type="entry name" value="ThsB__TIR-like_domain"/>
</dbReference>
<dbReference type="InterPro" id="IPR036490">
    <property type="entry name" value="ThsB_TIR-like_sf"/>
</dbReference>
<dbReference type="EMBL" id="BMDP01000001">
    <property type="protein sequence ID" value="GGI53229.1"/>
    <property type="molecule type" value="Genomic_DNA"/>
</dbReference>
<accession>A0A8J3AT64</accession>
<evidence type="ECO:0000259" key="1">
    <source>
        <dbReference type="Pfam" id="PF08937"/>
    </source>
</evidence>
<protein>
    <submittedName>
        <fullName evidence="2">Molecular chaperone Tir</fullName>
    </submittedName>
</protein>
<proteinExistence type="predicted"/>
<evidence type="ECO:0000313" key="3">
    <source>
        <dbReference type="Proteomes" id="UP000627205"/>
    </source>
</evidence>
<reference evidence="2" key="1">
    <citation type="journal article" date="2014" name="Int. J. Syst. Evol. Microbiol.">
        <title>Complete genome sequence of Corynebacterium casei LMG S-19264T (=DSM 44701T), isolated from a smear-ripened cheese.</title>
        <authorList>
            <consortium name="US DOE Joint Genome Institute (JGI-PGF)"/>
            <person name="Walter F."/>
            <person name="Albersmeier A."/>
            <person name="Kalinowski J."/>
            <person name="Ruckert C."/>
        </authorList>
    </citation>
    <scope>NUCLEOTIDE SEQUENCE</scope>
    <source>
        <strain evidence="2">CCM 7664</strain>
    </source>
</reference>
<gene>
    <name evidence="2" type="ORF">GCM10011430_04030</name>
</gene>
<comment type="caution">
    <text evidence="2">The sequence shown here is derived from an EMBL/GenBank/DDBJ whole genome shotgun (WGS) entry which is preliminary data.</text>
</comment>
<feature type="domain" description="Thoeris protein ThsB TIR-like" evidence="1">
    <location>
        <begin position="8"/>
        <end position="106"/>
    </location>
</feature>
<sequence length="166" mass="19512">MSYRNKTYIAFDGDNDMHYYRLMTAWKANDGFSLNFHNAHDLNTARDSSQEESIKRQLRERFANSKMLIVLIGENTRYLTKFVKWELEVALKLGLPIVGVNLNGSRKIDDKCPPTIKNELVIYVPFKHNIIEFALDNWPLEFSRLRNEGKSGDYFYNQHIYTRLGL</sequence>
<dbReference type="Pfam" id="PF08937">
    <property type="entry name" value="ThsB_TIR"/>
    <property type="match status" value="1"/>
</dbReference>
<dbReference type="AlphaFoldDB" id="A0A8J3AT64"/>
<reference evidence="2" key="2">
    <citation type="submission" date="2020-09" db="EMBL/GenBank/DDBJ databases">
        <authorList>
            <person name="Sun Q."/>
            <person name="Sedlacek I."/>
        </authorList>
    </citation>
    <scope>NUCLEOTIDE SEQUENCE</scope>
    <source>
        <strain evidence="2">CCM 7664</strain>
    </source>
</reference>
<keyword evidence="3" id="KW-1185">Reference proteome</keyword>